<protein>
    <submittedName>
        <fullName evidence="2">Alkylation response protein AidB-like acyl-CoA dehydrogenase</fullName>
    </submittedName>
</protein>
<dbReference type="OrthoDB" id="1170793at2"/>
<dbReference type="InterPro" id="IPR046373">
    <property type="entry name" value="Acyl-CoA_Oxase/DH_mid-dom_sf"/>
</dbReference>
<dbReference type="InterPro" id="IPR037069">
    <property type="entry name" value="AcylCoA_DH/ox_N_sf"/>
</dbReference>
<keyword evidence="3" id="KW-1185">Reference proteome</keyword>
<dbReference type="SUPFAM" id="SSF56645">
    <property type="entry name" value="Acyl-CoA dehydrogenase NM domain-like"/>
    <property type="match status" value="1"/>
</dbReference>
<dbReference type="InterPro" id="IPR050741">
    <property type="entry name" value="Acyl-CoA_dehydrogenase"/>
</dbReference>
<dbReference type="PIRSF" id="PIRSF016578">
    <property type="entry name" value="HsaA"/>
    <property type="match status" value="1"/>
</dbReference>
<sequence>MTYVFDRIDIPEKETLYKEAPKAEKLGKLTSKQLDIIYQNRWFHLLVPQSIGGAEMPLPEFAAMMEKLAAIDGSFAWNVNLGAGANMFAGFMEQNVASETFKSERACVAGSGAVTGTAKIKDEGYIIDGNWKYASGSAHANYFSLNAQLVDSEKDEYASFLVPAKDVKVIDTWKVFGMKATSSCDFSVSNVWVSKSYRFDLQKPSSAVQSPLYRFPFMLLAEINMLVMTSGLAIHFYELVEEYAKEKMVGEKNSKQIPLSNLPRFKEDLNKVSSAFLENRGNVFVLLDKLWQEVCSDRQIASDLSDQFSESIAEAAKATRQLVDTLYPYLGMKVIFTDTEISRVYRDFKVASQHALLSPSLHI</sequence>
<proteinExistence type="predicted"/>
<dbReference type="GO" id="GO:0003995">
    <property type="term" value="F:acyl-CoA dehydrogenase activity"/>
    <property type="evidence" value="ECO:0007669"/>
    <property type="project" value="TreeGrafter"/>
</dbReference>
<gene>
    <name evidence="2" type="ORF">C8N28_1897</name>
</gene>
<name>A0A4V2PXT3_9SPHI</name>
<dbReference type="PANTHER" id="PTHR48083:SF2">
    <property type="entry name" value="MEDIUM-CHAIN SPECIFIC ACYL-COA DEHYDROGENASE, MITOCHONDRIAL"/>
    <property type="match status" value="1"/>
</dbReference>
<dbReference type="GO" id="GO:0033539">
    <property type="term" value="P:fatty acid beta-oxidation using acyl-CoA dehydrogenase"/>
    <property type="evidence" value="ECO:0007669"/>
    <property type="project" value="TreeGrafter"/>
</dbReference>
<reference evidence="2 3" key="1">
    <citation type="submission" date="2019-03" db="EMBL/GenBank/DDBJ databases">
        <title>Genomic Encyclopedia of Archaeal and Bacterial Type Strains, Phase II (KMG-II): from individual species to whole genera.</title>
        <authorList>
            <person name="Goeker M."/>
        </authorList>
    </citation>
    <scope>NUCLEOTIDE SEQUENCE [LARGE SCALE GENOMIC DNA]</scope>
    <source>
        <strain evidence="2 3">DSM 22554</strain>
    </source>
</reference>
<dbReference type="InterPro" id="IPR009100">
    <property type="entry name" value="AcylCoA_DH/oxidase_NM_dom_sf"/>
</dbReference>
<dbReference type="PANTHER" id="PTHR48083">
    <property type="entry name" value="MEDIUM-CHAIN SPECIFIC ACYL-COA DEHYDROGENASE, MITOCHONDRIAL-RELATED"/>
    <property type="match status" value="1"/>
</dbReference>
<evidence type="ECO:0000313" key="2">
    <source>
        <dbReference type="EMBL" id="TCK83301.1"/>
    </source>
</evidence>
<dbReference type="EMBL" id="SMGO01000002">
    <property type="protein sequence ID" value="TCK83301.1"/>
    <property type="molecule type" value="Genomic_DNA"/>
</dbReference>
<organism evidence="2 3">
    <name type="scientific">Albibacterium bauzanense</name>
    <dbReference type="NCBI Taxonomy" id="653929"/>
    <lineage>
        <taxon>Bacteria</taxon>
        <taxon>Pseudomonadati</taxon>
        <taxon>Bacteroidota</taxon>
        <taxon>Sphingobacteriia</taxon>
        <taxon>Sphingobacteriales</taxon>
        <taxon>Sphingobacteriaceae</taxon>
        <taxon>Albibacterium</taxon>
    </lineage>
</organism>
<dbReference type="Gene3D" id="2.40.110.10">
    <property type="entry name" value="Butyryl-CoA Dehydrogenase, subunit A, domain 2"/>
    <property type="match status" value="1"/>
</dbReference>
<dbReference type="Proteomes" id="UP000294616">
    <property type="component" value="Unassembled WGS sequence"/>
</dbReference>
<dbReference type="GO" id="GO:0005737">
    <property type="term" value="C:cytoplasm"/>
    <property type="evidence" value="ECO:0007669"/>
    <property type="project" value="TreeGrafter"/>
</dbReference>
<evidence type="ECO:0000313" key="3">
    <source>
        <dbReference type="Proteomes" id="UP000294616"/>
    </source>
</evidence>
<dbReference type="Gene3D" id="1.10.540.10">
    <property type="entry name" value="Acyl-CoA dehydrogenase/oxidase, N-terminal domain"/>
    <property type="match status" value="1"/>
</dbReference>
<evidence type="ECO:0000256" key="1">
    <source>
        <dbReference type="ARBA" id="ARBA00023002"/>
    </source>
</evidence>
<dbReference type="GO" id="GO:0050660">
    <property type="term" value="F:flavin adenine dinucleotide binding"/>
    <property type="evidence" value="ECO:0007669"/>
    <property type="project" value="InterPro"/>
</dbReference>
<accession>A0A4V2PXT3</accession>
<dbReference type="AlphaFoldDB" id="A0A4V2PXT3"/>
<comment type="caution">
    <text evidence="2">The sequence shown here is derived from an EMBL/GenBank/DDBJ whole genome shotgun (WGS) entry which is preliminary data.</text>
</comment>
<keyword evidence="1" id="KW-0560">Oxidoreductase</keyword>
<dbReference type="RefSeq" id="WP_132224168.1">
    <property type="nucleotide sequence ID" value="NZ_SMGO01000002.1"/>
</dbReference>
<dbReference type="Gene3D" id="1.20.140.10">
    <property type="entry name" value="Butyryl-CoA Dehydrogenase, subunit A, domain 3"/>
    <property type="match status" value="1"/>
</dbReference>